<dbReference type="InterPro" id="IPR042099">
    <property type="entry name" value="ANL_N_sf"/>
</dbReference>
<reference evidence="9 10" key="1">
    <citation type="submission" date="2020-02" db="EMBL/GenBank/DDBJ databases">
        <authorList>
            <person name="Ferguson B K."/>
        </authorList>
    </citation>
    <scope>NUCLEOTIDE SEQUENCE [LARGE SCALE GENOMIC DNA]</scope>
</reference>
<evidence type="ECO:0000313" key="9">
    <source>
        <dbReference type="EMBL" id="CAB0043697.1"/>
    </source>
</evidence>
<gene>
    <name evidence="9" type="ORF">TBRA_LOCUS15285</name>
</gene>
<accession>A0A6H5J565</accession>
<dbReference type="EMBL" id="CADCXV010001338">
    <property type="protein sequence ID" value="CAB0043697.1"/>
    <property type="molecule type" value="Genomic_DNA"/>
</dbReference>
<dbReference type="PROSITE" id="PS00455">
    <property type="entry name" value="AMP_BINDING"/>
    <property type="match status" value="1"/>
</dbReference>
<keyword evidence="3" id="KW-0547">Nucleotide-binding</keyword>
<dbReference type="GO" id="GO:0004467">
    <property type="term" value="F:long-chain fatty acid-CoA ligase activity"/>
    <property type="evidence" value="ECO:0007669"/>
    <property type="project" value="TreeGrafter"/>
</dbReference>
<evidence type="ECO:0000256" key="3">
    <source>
        <dbReference type="ARBA" id="ARBA00022741"/>
    </source>
</evidence>
<evidence type="ECO:0000256" key="2">
    <source>
        <dbReference type="ARBA" id="ARBA00022598"/>
    </source>
</evidence>
<feature type="non-terminal residue" evidence="9">
    <location>
        <position position="130"/>
    </location>
</feature>
<sequence length="130" mass="14374">MENRVEYVGTWLGLSKAGFVTALVNINLRGDVLVHSINVADCKAVIFSGEYAEAIAEIKNKIPELTLYQWSEYNDTRLLEGAADLSCGLNKFEPQPLYADMALSRPRDKLIYIYTSGTTGMPKAAVINNL</sequence>
<evidence type="ECO:0000256" key="4">
    <source>
        <dbReference type="ARBA" id="ARBA00022840"/>
    </source>
</evidence>
<dbReference type="PANTHER" id="PTHR43107:SF15">
    <property type="entry name" value="FATTY ACID TRANSPORT PROTEIN 3, ISOFORM A"/>
    <property type="match status" value="1"/>
</dbReference>
<proteinExistence type="inferred from homology"/>
<keyword evidence="2" id="KW-0436">Ligase</keyword>
<keyword evidence="4" id="KW-0067">ATP-binding</keyword>
<dbReference type="GO" id="GO:0005886">
    <property type="term" value="C:plasma membrane"/>
    <property type="evidence" value="ECO:0007669"/>
    <property type="project" value="TreeGrafter"/>
</dbReference>
<dbReference type="GO" id="GO:0005524">
    <property type="term" value="F:ATP binding"/>
    <property type="evidence" value="ECO:0007669"/>
    <property type="project" value="UniProtKB-KW"/>
</dbReference>
<evidence type="ECO:0000256" key="6">
    <source>
        <dbReference type="ARBA" id="ARBA00041297"/>
    </source>
</evidence>
<protein>
    <recommendedName>
        <fullName evidence="6">Long-chain-fatty-acid--CoA ligase</fullName>
    </recommendedName>
</protein>
<evidence type="ECO:0000256" key="1">
    <source>
        <dbReference type="ARBA" id="ARBA00006432"/>
    </source>
</evidence>
<dbReference type="Gene3D" id="3.40.50.12780">
    <property type="entry name" value="N-terminal domain of ligase-like"/>
    <property type="match status" value="1"/>
</dbReference>
<evidence type="ECO:0000313" key="10">
    <source>
        <dbReference type="Proteomes" id="UP000479190"/>
    </source>
</evidence>
<keyword evidence="10" id="KW-1185">Reference proteome</keyword>
<evidence type="ECO:0000256" key="5">
    <source>
        <dbReference type="ARBA" id="ARBA00036527"/>
    </source>
</evidence>
<dbReference type="InterPro" id="IPR020845">
    <property type="entry name" value="AMP-binding_CS"/>
</dbReference>
<comment type="catalytic activity">
    <reaction evidence="5">
        <text>a very long-chain fatty acid + ATP + CoA = a very long-chain fatty acyl-CoA + AMP + diphosphate</text>
        <dbReference type="Rhea" id="RHEA:54536"/>
        <dbReference type="ChEBI" id="CHEBI:30616"/>
        <dbReference type="ChEBI" id="CHEBI:33019"/>
        <dbReference type="ChEBI" id="CHEBI:57287"/>
        <dbReference type="ChEBI" id="CHEBI:58950"/>
        <dbReference type="ChEBI" id="CHEBI:138261"/>
        <dbReference type="ChEBI" id="CHEBI:456215"/>
    </reaction>
    <physiologicalReaction direction="left-to-right" evidence="5">
        <dbReference type="Rhea" id="RHEA:54537"/>
    </physiologicalReaction>
</comment>
<evidence type="ECO:0000256" key="7">
    <source>
        <dbReference type="ARBA" id="ARBA00048666"/>
    </source>
</evidence>
<dbReference type="GO" id="GO:0044539">
    <property type="term" value="P:long-chain fatty acid import into cell"/>
    <property type="evidence" value="ECO:0007669"/>
    <property type="project" value="TreeGrafter"/>
</dbReference>
<comment type="catalytic activity">
    <reaction evidence="7">
        <text>tetracosanoate + ATP + CoA = tetracosanoyl-CoA + AMP + diphosphate</text>
        <dbReference type="Rhea" id="RHEA:33639"/>
        <dbReference type="ChEBI" id="CHEBI:30616"/>
        <dbReference type="ChEBI" id="CHEBI:31014"/>
        <dbReference type="ChEBI" id="CHEBI:33019"/>
        <dbReference type="ChEBI" id="CHEBI:57287"/>
        <dbReference type="ChEBI" id="CHEBI:65052"/>
        <dbReference type="ChEBI" id="CHEBI:456215"/>
    </reaction>
    <physiologicalReaction direction="left-to-right" evidence="7">
        <dbReference type="Rhea" id="RHEA:33640"/>
    </physiologicalReaction>
</comment>
<dbReference type="Pfam" id="PF00501">
    <property type="entry name" value="AMP-binding"/>
    <property type="match status" value="1"/>
</dbReference>
<feature type="domain" description="AMP-dependent synthetase/ligase" evidence="8">
    <location>
        <begin position="1"/>
        <end position="127"/>
    </location>
</feature>
<dbReference type="InterPro" id="IPR000873">
    <property type="entry name" value="AMP-dep_synth/lig_dom"/>
</dbReference>
<dbReference type="GO" id="GO:0005789">
    <property type="term" value="C:endoplasmic reticulum membrane"/>
    <property type="evidence" value="ECO:0007669"/>
    <property type="project" value="TreeGrafter"/>
</dbReference>
<name>A0A6H5J565_9HYME</name>
<dbReference type="SUPFAM" id="SSF56801">
    <property type="entry name" value="Acetyl-CoA synthetase-like"/>
    <property type="match status" value="1"/>
</dbReference>
<dbReference type="PANTHER" id="PTHR43107">
    <property type="entry name" value="LONG-CHAIN FATTY ACID TRANSPORT PROTEIN"/>
    <property type="match status" value="1"/>
</dbReference>
<dbReference type="OrthoDB" id="7237791at2759"/>
<dbReference type="GO" id="GO:0005324">
    <property type="term" value="F:long-chain fatty acid transmembrane transporter activity"/>
    <property type="evidence" value="ECO:0007669"/>
    <property type="project" value="TreeGrafter"/>
</dbReference>
<comment type="similarity">
    <text evidence="1">Belongs to the ATP-dependent AMP-binding enzyme family.</text>
</comment>
<organism evidence="9 10">
    <name type="scientific">Trichogramma brassicae</name>
    <dbReference type="NCBI Taxonomy" id="86971"/>
    <lineage>
        <taxon>Eukaryota</taxon>
        <taxon>Metazoa</taxon>
        <taxon>Ecdysozoa</taxon>
        <taxon>Arthropoda</taxon>
        <taxon>Hexapoda</taxon>
        <taxon>Insecta</taxon>
        <taxon>Pterygota</taxon>
        <taxon>Neoptera</taxon>
        <taxon>Endopterygota</taxon>
        <taxon>Hymenoptera</taxon>
        <taxon>Apocrita</taxon>
        <taxon>Proctotrupomorpha</taxon>
        <taxon>Chalcidoidea</taxon>
        <taxon>Trichogrammatidae</taxon>
        <taxon>Trichogramma</taxon>
    </lineage>
</organism>
<dbReference type="AlphaFoldDB" id="A0A6H5J565"/>
<dbReference type="Proteomes" id="UP000479190">
    <property type="component" value="Unassembled WGS sequence"/>
</dbReference>
<evidence type="ECO:0000259" key="8">
    <source>
        <dbReference type="Pfam" id="PF00501"/>
    </source>
</evidence>